<reference evidence="2 3" key="1">
    <citation type="submission" date="2018-08" db="EMBL/GenBank/DDBJ databases">
        <title>Meiothermus granaticius genome AF-68 sequencing project.</title>
        <authorList>
            <person name="Da Costa M.S."/>
            <person name="Albuquerque L."/>
            <person name="Raposo P."/>
            <person name="Froufe H.J.C."/>
            <person name="Barroso C.S."/>
            <person name="Egas C."/>
        </authorList>
    </citation>
    <scope>NUCLEOTIDE SEQUENCE [LARGE SCALE GENOMIC DNA]</scope>
    <source>
        <strain evidence="2 3">AF-68</strain>
    </source>
</reference>
<dbReference type="PANTHER" id="PTHR36444:SF2">
    <property type="entry name" value="TRANSCRIPTIONAL REGULATOR PROTEIN YOBU-RELATED"/>
    <property type="match status" value="1"/>
</dbReference>
<sequence>MLLPPVTGRYPEGKGFMGQPVLSQEGGFYVLGLEVRTSAALEADPATARIPGLWAQVHRDPRLEGLPRMAKGKLFGVYHAYQGDENGAYSLLAGYQVPDLREVPAGLKGLAVPGGRYLVFTAEGELPGALRQTWEAIRGYFARPDAPRRAFSYDYEIYEDLTRVSVYIALR</sequence>
<dbReference type="EMBL" id="QWLB01000033">
    <property type="protein sequence ID" value="RIH91740.1"/>
    <property type="molecule type" value="Genomic_DNA"/>
</dbReference>
<evidence type="ECO:0000313" key="2">
    <source>
        <dbReference type="EMBL" id="RIH91740.1"/>
    </source>
</evidence>
<proteinExistence type="predicted"/>
<dbReference type="AlphaFoldDB" id="A0A399F6L9"/>
<protein>
    <submittedName>
        <fullName evidence="2">Integron-associated effector binding protein</fullName>
    </submittedName>
</protein>
<evidence type="ECO:0000259" key="1">
    <source>
        <dbReference type="SMART" id="SM00871"/>
    </source>
</evidence>
<dbReference type="SUPFAM" id="SSF55136">
    <property type="entry name" value="Probable bacterial effector-binding domain"/>
    <property type="match status" value="1"/>
</dbReference>
<gene>
    <name evidence="2" type="ORF">Mgrana_02316</name>
</gene>
<dbReference type="Proteomes" id="UP000266178">
    <property type="component" value="Unassembled WGS sequence"/>
</dbReference>
<name>A0A399F6L9_9DEIN</name>
<comment type="caution">
    <text evidence="2">The sequence shown here is derived from an EMBL/GenBank/DDBJ whole genome shotgun (WGS) entry which is preliminary data.</text>
</comment>
<dbReference type="InterPro" id="IPR053182">
    <property type="entry name" value="YobU-like_regulator"/>
</dbReference>
<keyword evidence="3" id="KW-1185">Reference proteome</keyword>
<evidence type="ECO:0000313" key="3">
    <source>
        <dbReference type="Proteomes" id="UP000266178"/>
    </source>
</evidence>
<dbReference type="Gene3D" id="3.20.80.10">
    <property type="entry name" value="Regulatory factor, effector binding domain"/>
    <property type="match status" value="1"/>
</dbReference>
<dbReference type="PANTHER" id="PTHR36444">
    <property type="entry name" value="TRANSCRIPTIONAL REGULATOR PROTEIN YOBU-RELATED"/>
    <property type="match status" value="1"/>
</dbReference>
<dbReference type="InterPro" id="IPR029441">
    <property type="entry name" value="Cass2"/>
</dbReference>
<dbReference type="InterPro" id="IPR010499">
    <property type="entry name" value="AraC_E-bd"/>
</dbReference>
<feature type="domain" description="AraC effector-binding" evidence="1">
    <location>
        <begin position="18"/>
        <end position="171"/>
    </location>
</feature>
<dbReference type="SMART" id="SM00871">
    <property type="entry name" value="AraC_E_bind"/>
    <property type="match status" value="1"/>
</dbReference>
<organism evidence="2 3">
    <name type="scientific">Meiothermus granaticius NBRC 107808</name>
    <dbReference type="NCBI Taxonomy" id="1227551"/>
    <lineage>
        <taxon>Bacteria</taxon>
        <taxon>Thermotogati</taxon>
        <taxon>Deinococcota</taxon>
        <taxon>Deinococci</taxon>
        <taxon>Thermales</taxon>
        <taxon>Thermaceae</taxon>
        <taxon>Meiothermus</taxon>
    </lineage>
</organism>
<dbReference type="InterPro" id="IPR011256">
    <property type="entry name" value="Reg_factor_effector_dom_sf"/>
</dbReference>
<accession>A0A399F6L9</accession>
<dbReference type="Pfam" id="PF14526">
    <property type="entry name" value="Cass2"/>
    <property type="match status" value="1"/>
</dbReference>